<name>A0A5B7DHS0_PORTR</name>
<sequence length="119" mass="13358">MMQEHKVTVFPRMAVQNDEQSQTSSSSRPESRTSCGSERSLASRWLQEPALSQAKPHHYFAPNSIYLNEFLDAMFIGTKLCLLHDGIGNLPQVSHVPPHVVDLLTTETTKAQMKGAIWH</sequence>
<evidence type="ECO:0000313" key="2">
    <source>
        <dbReference type="EMBL" id="MPC20635.1"/>
    </source>
</evidence>
<protein>
    <submittedName>
        <fullName evidence="2">Uncharacterized protein</fullName>
    </submittedName>
</protein>
<gene>
    <name evidence="2" type="ORF">E2C01_013587</name>
</gene>
<organism evidence="2 3">
    <name type="scientific">Portunus trituberculatus</name>
    <name type="common">Swimming crab</name>
    <name type="synonym">Neptunus trituberculatus</name>
    <dbReference type="NCBI Taxonomy" id="210409"/>
    <lineage>
        <taxon>Eukaryota</taxon>
        <taxon>Metazoa</taxon>
        <taxon>Ecdysozoa</taxon>
        <taxon>Arthropoda</taxon>
        <taxon>Crustacea</taxon>
        <taxon>Multicrustacea</taxon>
        <taxon>Malacostraca</taxon>
        <taxon>Eumalacostraca</taxon>
        <taxon>Eucarida</taxon>
        <taxon>Decapoda</taxon>
        <taxon>Pleocyemata</taxon>
        <taxon>Brachyura</taxon>
        <taxon>Eubrachyura</taxon>
        <taxon>Portunoidea</taxon>
        <taxon>Portunidae</taxon>
        <taxon>Portuninae</taxon>
        <taxon>Portunus</taxon>
    </lineage>
</organism>
<keyword evidence="3" id="KW-1185">Reference proteome</keyword>
<dbReference type="EMBL" id="VSRR010000894">
    <property type="protein sequence ID" value="MPC20635.1"/>
    <property type="molecule type" value="Genomic_DNA"/>
</dbReference>
<evidence type="ECO:0000256" key="1">
    <source>
        <dbReference type="SAM" id="MobiDB-lite"/>
    </source>
</evidence>
<proteinExistence type="predicted"/>
<evidence type="ECO:0000313" key="3">
    <source>
        <dbReference type="Proteomes" id="UP000324222"/>
    </source>
</evidence>
<dbReference type="Proteomes" id="UP000324222">
    <property type="component" value="Unassembled WGS sequence"/>
</dbReference>
<dbReference type="AlphaFoldDB" id="A0A5B7DHS0"/>
<accession>A0A5B7DHS0</accession>
<reference evidence="2 3" key="1">
    <citation type="submission" date="2019-05" db="EMBL/GenBank/DDBJ databases">
        <title>Another draft genome of Portunus trituberculatus and its Hox gene families provides insights of decapod evolution.</title>
        <authorList>
            <person name="Jeong J.-H."/>
            <person name="Song I."/>
            <person name="Kim S."/>
            <person name="Choi T."/>
            <person name="Kim D."/>
            <person name="Ryu S."/>
            <person name="Kim W."/>
        </authorList>
    </citation>
    <scope>NUCLEOTIDE SEQUENCE [LARGE SCALE GENOMIC DNA]</scope>
    <source>
        <tissue evidence="2">Muscle</tissue>
    </source>
</reference>
<feature type="compositionally biased region" description="Low complexity" evidence="1">
    <location>
        <begin position="19"/>
        <end position="34"/>
    </location>
</feature>
<comment type="caution">
    <text evidence="2">The sequence shown here is derived from an EMBL/GenBank/DDBJ whole genome shotgun (WGS) entry which is preliminary data.</text>
</comment>
<feature type="region of interest" description="Disordered" evidence="1">
    <location>
        <begin position="1"/>
        <end position="41"/>
    </location>
</feature>